<proteinExistence type="predicted"/>
<dbReference type="GO" id="GO:0019877">
    <property type="term" value="P:diaminopimelate biosynthetic process"/>
    <property type="evidence" value="ECO:0007669"/>
    <property type="project" value="TreeGrafter"/>
</dbReference>
<feature type="domain" description="Peptidase M20 dimerisation" evidence="3">
    <location>
        <begin position="193"/>
        <end position="283"/>
    </location>
</feature>
<dbReference type="Pfam" id="PF07687">
    <property type="entry name" value="M20_dimer"/>
    <property type="match status" value="1"/>
</dbReference>
<dbReference type="GO" id="GO:0046872">
    <property type="term" value="F:metal ion binding"/>
    <property type="evidence" value="ECO:0007669"/>
    <property type="project" value="UniProtKB-KW"/>
</dbReference>
<dbReference type="Proteomes" id="UP000218387">
    <property type="component" value="Chromosome"/>
</dbReference>
<keyword evidence="5" id="KW-1185">Reference proteome</keyword>
<dbReference type="GO" id="GO:0050118">
    <property type="term" value="F:N-acetyldiaminopimelate deacetylase activity"/>
    <property type="evidence" value="ECO:0007669"/>
    <property type="project" value="TreeGrafter"/>
</dbReference>
<evidence type="ECO:0000256" key="1">
    <source>
        <dbReference type="ARBA" id="ARBA00022801"/>
    </source>
</evidence>
<dbReference type="NCBIfam" id="TIGR01891">
    <property type="entry name" value="amidohydrolases"/>
    <property type="match status" value="1"/>
</dbReference>
<accession>A0A4P9CD79</accession>
<feature type="binding site" evidence="2">
    <location>
        <position position="109"/>
    </location>
    <ligand>
        <name>Mn(2+)</name>
        <dbReference type="ChEBI" id="CHEBI:29035"/>
        <label>2</label>
    </ligand>
</feature>
<dbReference type="InterPro" id="IPR017439">
    <property type="entry name" value="Amidohydrolase"/>
</dbReference>
<feature type="binding site" evidence="2">
    <location>
        <position position="365"/>
    </location>
    <ligand>
        <name>Mn(2+)</name>
        <dbReference type="ChEBI" id="CHEBI:29035"/>
        <label>2</label>
    </ligand>
</feature>
<feature type="binding site" evidence="2">
    <location>
        <position position="169"/>
    </location>
    <ligand>
        <name>Mn(2+)</name>
        <dbReference type="ChEBI" id="CHEBI:29035"/>
        <label>2</label>
    </ligand>
</feature>
<dbReference type="InterPro" id="IPR002933">
    <property type="entry name" value="Peptidase_M20"/>
</dbReference>
<evidence type="ECO:0000313" key="4">
    <source>
        <dbReference type="EMBL" id="QCT73573.1"/>
    </source>
</evidence>
<evidence type="ECO:0000313" key="5">
    <source>
        <dbReference type="Proteomes" id="UP000218387"/>
    </source>
</evidence>
<dbReference type="PANTHER" id="PTHR11014">
    <property type="entry name" value="PEPTIDASE M20 FAMILY MEMBER"/>
    <property type="match status" value="1"/>
</dbReference>
<dbReference type="InterPro" id="IPR011650">
    <property type="entry name" value="Peptidase_M20_dimer"/>
</dbReference>
<dbReference type="SUPFAM" id="SSF55031">
    <property type="entry name" value="Bacterial exopeptidase dimerisation domain"/>
    <property type="match status" value="1"/>
</dbReference>
<organism evidence="4 5">
    <name type="scientific">Eubacterium maltosivorans</name>
    <dbReference type="NCBI Taxonomy" id="2041044"/>
    <lineage>
        <taxon>Bacteria</taxon>
        <taxon>Bacillati</taxon>
        <taxon>Bacillota</taxon>
        <taxon>Clostridia</taxon>
        <taxon>Eubacteriales</taxon>
        <taxon>Eubacteriaceae</taxon>
        <taxon>Eubacterium</taxon>
    </lineage>
</organism>
<dbReference type="KEGG" id="emt:CPZ25_020435"/>
<dbReference type="Pfam" id="PF01546">
    <property type="entry name" value="Peptidase_M20"/>
    <property type="match status" value="1"/>
</dbReference>
<reference evidence="4 5" key="1">
    <citation type="submission" date="2018-05" db="EMBL/GenBank/DDBJ databases">
        <title>Genome comparison of Eubacterium sp.</title>
        <authorList>
            <person name="Feng Y."/>
            <person name="Sanchez-Andrea I."/>
            <person name="Stams A.J.M."/>
            <person name="De Vos W.M."/>
        </authorList>
    </citation>
    <scope>NUCLEOTIDE SEQUENCE [LARGE SCALE GENOMIC DNA]</scope>
    <source>
        <strain evidence="4 5">YI</strain>
    </source>
</reference>
<gene>
    <name evidence="4" type="ORF">CPZ25_020435</name>
</gene>
<dbReference type="PANTHER" id="PTHR11014:SF98">
    <property type="entry name" value="N-ACETYLDIAMINOPIMELATE DEACETYLASE"/>
    <property type="match status" value="1"/>
</dbReference>
<comment type="cofactor">
    <cofactor evidence="2">
        <name>Mn(2+)</name>
        <dbReference type="ChEBI" id="CHEBI:29035"/>
    </cofactor>
    <text evidence="2">The Mn(2+) ion enhances activity.</text>
</comment>
<dbReference type="AlphaFoldDB" id="A0A4P9CD79"/>
<keyword evidence="2" id="KW-0479">Metal-binding</keyword>
<dbReference type="PIRSF" id="PIRSF005962">
    <property type="entry name" value="Pept_M20D_amidohydro"/>
    <property type="match status" value="1"/>
</dbReference>
<feature type="binding site" evidence="2">
    <location>
        <position position="143"/>
    </location>
    <ligand>
        <name>Mn(2+)</name>
        <dbReference type="ChEBI" id="CHEBI:29035"/>
        <label>2</label>
    </ligand>
</feature>
<dbReference type="SUPFAM" id="SSF53187">
    <property type="entry name" value="Zn-dependent exopeptidases"/>
    <property type="match status" value="1"/>
</dbReference>
<sequence length="395" mass="43602">MAVDFYQKLPEAIKAYAPEAVSLRRALHKIPETGFNERETQAFIMDYLEKLGYTPEKVCDTGVVLFIPSLNGLDETIAIRTDMDGLGVVEETGVDFASEHEGMMHACGHDGHMSMVLLVARYLKEHPEARVRNTLLVFQPAEEGPGGAGPIVESGVLEKYKAKAIFGYHLFPFVEEGLISTTPGPMMAMTSEFYIDILGKSGHAADPDQGIDAIVATADYVSGLQKIVSRTVSPNDSALLSIGTINGGTRMNIIADKVSLSGTVRSFSEDVQEAMKQRMVDMARGIEQMYHCKIEIKFVDMYPPVINSEALFDQIWPLCGEADEKKLFKKVMLAEDFAMYRKAIPGVFMGLGSGSEEKGYTQNLHTHGFNFDEKVLLRGLQVYMNILTKAGEYTL</sequence>
<evidence type="ECO:0000259" key="3">
    <source>
        <dbReference type="Pfam" id="PF07687"/>
    </source>
</evidence>
<name>A0A4P9CD79_EUBML</name>
<evidence type="ECO:0000256" key="2">
    <source>
        <dbReference type="PIRSR" id="PIRSR005962-1"/>
    </source>
</evidence>
<dbReference type="Gene3D" id="3.40.630.10">
    <property type="entry name" value="Zn peptidases"/>
    <property type="match status" value="1"/>
</dbReference>
<dbReference type="FunFam" id="3.30.70.360:FF:000001">
    <property type="entry name" value="N-acetyldiaminopimelate deacetylase"/>
    <property type="match status" value="1"/>
</dbReference>
<protein>
    <submittedName>
        <fullName evidence="4">Amidohydrolase</fullName>
    </submittedName>
</protein>
<dbReference type="RefSeq" id="WP_096919277.1">
    <property type="nucleotide sequence ID" value="NZ_CP029487.1"/>
</dbReference>
<keyword evidence="1 4" id="KW-0378">Hydrolase</keyword>
<feature type="binding site" evidence="2">
    <location>
        <position position="107"/>
    </location>
    <ligand>
        <name>Mn(2+)</name>
        <dbReference type="ChEBI" id="CHEBI:29035"/>
        <label>2</label>
    </ligand>
</feature>
<dbReference type="EMBL" id="CP029487">
    <property type="protein sequence ID" value="QCT73573.1"/>
    <property type="molecule type" value="Genomic_DNA"/>
</dbReference>
<dbReference type="Gene3D" id="3.30.70.360">
    <property type="match status" value="1"/>
</dbReference>
<keyword evidence="2" id="KW-0464">Manganese</keyword>
<dbReference type="InterPro" id="IPR036264">
    <property type="entry name" value="Bact_exopeptidase_dim_dom"/>
</dbReference>